<dbReference type="GO" id="GO:0008973">
    <property type="term" value="F:phosphopentomutase activity"/>
    <property type="evidence" value="ECO:0007669"/>
    <property type="project" value="UniProtKB-UniRule"/>
</dbReference>
<dbReference type="EMBL" id="FOYM01000008">
    <property type="protein sequence ID" value="SFR02460.1"/>
    <property type="molecule type" value="Genomic_DNA"/>
</dbReference>
<dbReference type="GO" id="GO:0006015">
    <property type="term" value="P:5-phosphoribose 1-diphosphate biosynthetic process"/>
    <property type="evidence" value="ECO:0007669"/>
    <property type="project" value="UniProtKB-UniPathway"/>
</dbReference>
<comment type="subcellular location">
    <subcellularLocation>
        <location evidence="6">Cytoplasm</location>
    </subcellularLocation>
</comment>
<keyword evidence="5 6" id="KW-0413">Isomerase</keyword>
<proteinExistence type="inferred from homology"/>
<dbReference type="CDD" id="cd16009">
    <property type="entry name" value="PPM"/>
    <property type="match status" value="1"/>
</dbReference>
<dbReference type="GO" id="GO:0000287">
    <property type="term" value="F:magnesium ion binding"/>
    <property type="evidence" value="ECO:0007669"/>
    <property type="project" value="UniProtKB-UniRule"/>
</dbReference>
<protein>
    <recommendedName>
        <fullName evidence="6 7">Phosphopentomutase</fullName>
        <ecNumber evidence="6 7">5.4.2.7</ecNumber>
    </recommendedName>
    <alternativeName>
        <fullName evidence="6">Phosphodeoxyribomutase</fullName>
    </alternativeName>
</protein>
<keyword evidence="2 6" id="KW-0963">Cytoplasm</keyword>
<comment type="similarity">
    <text evidence="1 6">Belongs to the phosphopentomutase family.</text>
</comment>
<evidence type="ECO:0000256" key="7">
    <source>
        <dbReference type="NCBIfam" id="TIGR01696"/>
    </source>
</evidence>
<dbReference type="NCBIfam" id="TIGR01696">
    <property type="entry name" value="deoB"/>
    <property type="match status" value="1"/>
</dbReference>
<dbReference type="InterPro" id="IPR024052">
    <property type="entry name" value="Phosphopentomutase_DeoB_cap_sf"/>
</dbReference>
<feature type="binding site" evidence="6">
    <location>
        <position position="339"/>
    </location>
    <ligand>
        <name>Mn(2+)</name>
        <dbReference type="ChEBI" id="CHEBI:29035"/>
        <label>2</label>
    </ligand>
</feature>
<dbReference type="SUPFAM" id="SSF143856">
    <property type="entry name" value="DeoB insert domain-like"/>
    <property type="match status" value="1"/>
</dbReference>
<evidence type="ECO:0000259" key="8">
    <source>
        <dbReference type="Pfam" id="PF01676"/>
    </source>
</evidence>
<keyword evidence="10" id="KW-1185">Reference proteome</keyword>
<gene>
    <name evidence="6" type="primary">deoB</name>
    <name evidence="9" type="ORF">SAMN05660706_1086</name>
</gene>
<evidence type="ECO:0000313" key="10">
    <source>
        <dbReference type="Proteomes" id="UP000199584"/>
    </source>
</evidence>
<dbReference type="HAMAP" id="MF_00740">
    <property type="entry name" value="Phosphopentomut"/>
    <property type="match status" value="1"/>
</dbReference>
<dbReference type="Gene3D" id="3.40.720.10">
    <property type="entry name" value="Alkaline Phosphatase, subunit A"/>
    <property type="match status" value="1"/>
</dbReference>
<accession>A0A1I6DAH3</accession>
<dbReference type="GO" id="GO:0005829">
    <property type="term" value="C:cytosol"/>
    <property type="evidence" value="ECO:0007669"/>
    <property type="project" value="TreeGrafter"/>
</dbReference>
<reference evidence="10" key="1">
    <citation type="submission" date="2016-10" db="EMBL/GenBank/DDBJ databases">
        <authorList>
            <person name="Varghese N."/>
            <person name="Submissions S."/>
        </authorList>
    </citation>
    <scope>NUCLEOTIDE SEQUENCE [LARGE SCALE GENOMIC DNA]</scope>
    <source>
        <strain evidence="10">DSM 3669</strain>
    </source>
</reference>
<dbReference type="FunFam" id="3.30.70.1250:FF:000001">
    <property type="entry name" value="Phosphopentomutase"/>
    <property type="match status" value="1"/>
</dbReference>
<dbReference type="PANTHER" id="PTHR21110">
    <property type="entry name" value="PHOSPHOPENTOMUTASE"/>
    <property type="match status" value="1"/>
</dbReference>
<dbReference type="Proteomes" id="UP000199584">
    <property type="component" value="Unassembled WGS sequence"/>
</dbReference>
<feature type="binding site" evidence="6">
    <location>
        <position position="286"/>
    </location>
    <ligand>
        <name>Mn(2+)</name>
        <dbReference type="ChEBI" id="CHEBI:29035"/>
        <label>2</label>
    </ligand>
</feature>
<dbReference type="GO" id="GO:0006018">
    <property type="term" value="P:2-deoxyribose 1-phosphate catabolic process"/>
    <property type="evidence" value="ECO:0007669"/>
    <property type="project" value="UniProtKB-UniRule"/>
</dbReference>
<dbReference type="SUPFAM" id="SSF53649">
    <property type="entry name" value="Alkaline phosphatase-like"/>
    <property type="match status" value="1"/>
</dbReference>
<evidence type="ECO:0000256" key="1">
    <source>
        <dbReference type="ARBA" id="ARBA00010373"/>
    </source>
</evidence>
<comment type="pathway">
    <text evidence="6">Carbohydrate degradation; 2-deoxy-D-ribose 1-phosphate degradation; D-glyceraldehyde 3-phosphate and acetaldehyde from 2-deoxy-alpha-D-ribose 1-phosphate: step 1/2.</text>
</comment>
<dbReference type="InterPro" id="IPR017850">
    <property type="entry name" value="Alkaline_phosphatase_core_sf"/>
</dbReference>
<evidence type="ECO:0000256" key="3">
    <source>
        <dbReference type="ARBA" id="ARBA00022723"/>
    </source>
</evidence>
<dbReference type="GO" id="GO:0009117">
    <property type="term" value="P:nucleotide metabolic process"/>
    <property type="evidence" value="ECO:0007669"/>
    <property type="project" value="UniProtKB-UniRule"/>
</dbReference>
<comment type="catalytic activity">
    <reaction evidence="6">
        <text>alpha-D-ribose 1-phosphate = D-ribose 5-phosphate</text>
        <dbReference type="Rhea" id="RHEA:18793"/>
        <dbReference type="ChEBI" id="CHEBI:57720"/>
        <dbReference type="ChEBI" id="CHEBI:78346"/>
        <dbReference type="EC" id="5.4.2.7"/>
    </reaction>
</comment>
<comment type="catalytic activity">
    <reaction evidence="6">
        <text>2-deoxy-alpha-D-ribose 1-phosphate = 2-deoxy-D-ribose 5-phosphate</text>
        <dbReference type="Rhea" id="RHEA:27658"/>
        <dbReference type="ChEBI" id="CHEBI:57259"/>
        <dbReference type="ChEBI" id="CHEBI:62877"/>
        <dbReference type="EC" id="5.4.2.7"/>
    </reaction>
</comment>
<dbReference type="EC" id="5.4.2.7" evidence="6 7"/>
<evidence type="ECO:0000256" key="2">
    <source>
        <dbReference type="ARBA" id="ARBA00022490"/>
    </source>
</evidence>
<dbReference type="Pfam" id="PF01676">
    <property type="entry name" value="Metalloenzyme"/>
    <property type="match status" value="1"/>
</dbReference>
<keyword evidence="4 6" id="KW-0464">Manganese</keyword>
<feature type="binding site" evidence="6">
    <location>
        <position position="14"/>
    </location>
    <ligand>
        <name>Mn(2+)</name>
        <dbReference type="ChEBI" id="CHEBI:29035"/>
        <label>1</label>
    </ligand>
</feature>
<dbReference type="GO" id="GO:0043094">
    <property type="term" value="P:metabolic compound salvage"/>
    <property type="evidence" value="ECO:0007669"/>
    <property type="project" value="UniProtKB-UniRule"/>
</dbReference>
<keyword evidence="3 6" id="KW-0479">Metal-binding</keyword>
<dbReference type="PANTHER" id="PTHR21110:SF0">
    <property type="entry name" value="PHOSPHOPENTOMUTASE"/>
    <property type="match status" value="1"/>
</dbReference>
<dbReference type="UniPathway" id="UPA00087">
    <property type="reaction ID" value="UER00173"/>
</dbReference>
<dbReference type="InterPro" id="IPR006124">
    <property type="entry name" value="Metalloenzyme"/>
</dbReference>
<name>A0A1I6DAH3_9FIRM</name>
<comment type="cofactor">
    <cofactor evidence="6">
        <name>Mn(2+)</name>
        <dbReference type="ChEBI" id="CHEBI:29035"/>
    </cofactor>
    <text evidence="6">Binds 2 manganese ions.</text>
</comment>
<dbReference type="InterPro" id="IPR010045">
    <property type="entry name" value="DeoB"/>
</dbReference>
<feature type="binding site" evidence="6">
    <location>
        <position position="328"/>
    </location>
    <ligand>
        <name>Mn(2+)</name>
        <dbReference type="ChEBI" id="CHEBI:29035"/>
        <label>1</label>
    </ligand>
</feature>
<dbReference type="GO" id="GO:0030145">
    <property type="term" value="F:manganese ion binding"/>
    <property type="evidence" value="ECO:0007669"/>
    <property type="project" value="UniProtKB-UniRule"/>
</dbReference>
<feature type="domain" description="Metalloenzyme" evidence="8">
    <location>
        <begin position="6"/>
        <end position="378"/>
    </location>
</feature>
<evidence type="ECO:0000313" key="9">
    <source>
        <dbReference type="EMBL" id="SFR02460.1"/>
    </source>
</evidence>
<evidence type="ECO:0000256" key="4">
    <source>
        <dbReference type="ARBA" id="ARBA00023211"/>
    </source>
</evidence>
<organism evidence="9 10">
    <name type="scientific">Desulfoscipio geothermicus DSM 3669</name>
    <dbReference type="NCBI Taxonomy" id="1121426"/>
    <lineage>
        <taxon>Bacteria</taxon>
        <taxon>Bacillati</taxon>
        <taxon>Bacillota</taxon>
        <taxon>Clostridia</taxon>
        <taxon>Eubacteriales</taxon>
        <taxon>Desulfallaceae</taxon>
        <taxon>Desulfoscipio</taxon>
    </lineage>
</organism>
<dbReference type="AlphaFoldDB" id="A0A1I6DAH3"/>
<feature type="binding site" evidence="6">
    <location>
        <position position="327"/>
    </location>
    <ligand>
        <name>Mn(2+)</name>
        <dbReference type="ChEBI" id="CHEBI:29035"/>
        <label>1</label>
    </ligand>
</feature>
<feature type="binding site" evidence="6">
    <location>
        <position position="291"/>
    </location>
    <ligand>
        <name>Mn(2+)</name>
        <dbReference type="ChEBI" id="CHEBI:29035"/>
        <label>2</label>
    </ligand>
</feature>
<dbReference type="Gene3D" id="3.30.70.1250">
    <property type="entry name" value="Phosphopentomutase"/>
    <property type="match status" value="1"/>
</dbReference>
<sequence>MLQKDKKVVIIVLDSAGIGALPDAAKYGDSGSNTLGNTARAVGGLKLPHLGQMGLGRLADITGVPPVDNPTACYGKMAELSPGKDTTTGHWEIAGIILDRPFPVYPQGFPPEIIEPFKKRIGRDILGNRAASGTAIIEELGEKHMQTGRPIVYTSADSVFQIAAHEEVIPVEELYRMCKIARELLTGEHAVGRVIARPFAGSPGAFKRTANRHDFSLAPPRPTVLELLQKNGREVAAVGKINDIFAGRGITKSIHTTGNMDGVDKTLQLMRQKVPGLIFTNLVDFDQQYGHRNDPRGYAAALEEFDRRLPEITNALGPEDVLFITADHGCDPTTPSTDHSREFVPLLVYGRGLKKGADLGTRASFSDVAATVADLFGLVFPAGKAFTGAITS</sequence>
<comment type="function">
    <text evidence="6">Isomerase that catalyzes the conversion of deoxy-ribose 1-phosphate (dRib-1-P) and ribose 1-phosphate (Rib-1-P) to deoxy-ribose 5-phosphate (dRib-5-P) and ribose 5-phosphate (Rib-5-P), respectively.</text>
</comment>
<evidence type="ECO:0000256" key="5">
    <source>
        <dbReference type="ARBA" id="ARBA00023235"/>
    </source>
</evidence>
<evidence type="ECO:0000256" key="6">
    <source>
        <dbReference type="HAMAP-Rule" id="MF_00740"/>
    </source>
</evidence>
<dbReference type="NCBIfam" id="NF003766">
    <property type="entry name" value="PRK05362.1"/>
    <property type="match status" value="1"/>
</dbReference>
<dbReference type="STRING" id="39060.SAMN05660706_1086"/>
<dbReference type="PIRSF" id="PIRSF001491">
    <property type="entry name" value="Ppentomutase"/>
    <property type="match status" value="1"/>
</dbReference>